<comment type="similarity">
    <text evidence="2">Belongs to the cation transport ATPase (P-type) (TC 3.A.3) family. Type IIA subfamily.</text>
</comment>
<sequence>MNELGGNMQMTHKEWYQMTAEETLKAQKVESAKQGLASEEALERRKQVGTNELSEGPSISPVTILLNQFKDFMVLVLMGATLISGLLGEFMDAITILIIIVMNGVLGFIQEFRAERSLRALKELSAPFAKVYRDGELKQIPARELVPGDIVSMESGDRVPADMRFLETHSFYVEESALTGESIPVNKHSNVLTFSGVPLGDQRNLGFMGTMVSRGTAIGAVVRTGMDTEMGKIADLIQQTETLDTPLQHRLEQLGKILIIVALCLTVLVVVAGITHGQQPYAMFLSGVTLAVAAIPEGLPAIVTIALALGVQRMIKRKSIVRKLPSVETLGCASVICSDKTGTLTQNKMSVTHLWMSGRLLEVTGDGYVPEGNIQNEGRILDSEKEPMLKKLLHISVLCSNAVLAEEEIEVKKKKSREERVKSWNIKGDPTEGALVVLGAKVGYTRDSLNSSYNRITEFPFDSDRKRMSVIVSHQGGKMVMTKGAPDLLLQHCSYVLWDNKVIPFTATLKQKVMAANEGMARSALRVLGLAYREVKTADHLEDESEAEQGLIFAGLTGMIDPPRKEVREAMQKCRKAGIKTVMITGDHQTTAEAIARQLGMIPRGGLTIDGQQLSYLSDKELEKKVEDIYVYARVSPEHKLRIVKSLQRKGHVVAMTGDGVNDAPAIKASDIGIAMGISGTDVSKEASSLILSDDNFASIVAAIEEGRGIYENIRKFIRYLLASNVGEIMTMFIAMMAGLPLPLVPIQILWVNLVTDGLPAMALGVDQAEKDLMQHKPRPAKENIFARRLGWKIISRGLLIGICTLTAFWLMLGQHPDSSENLVRAQTVSFATLVVAQLIHVFDCRSSRSIFHRNPLQNKYLVFAVLSSLAMMLAVLYVPELRPIFKTVSLGWREWILVLIAAGIPTFLMGIGSVMQNPSNRKKIKYGTKPSFR</sequence>
<dbReference type="SUPFAM" id="SSF56784">
    <property type="entry name" value="HAD-like"/>
    <property type="match status" value="1"/>
</dbReference>
<dbReference type="PANTHER" id="PTHR43294">
    <property type="entry name" value="SODIUM/POTASSIUM-TRANSPORTING ATPASE SUBUNIT ALPHA"/>
    <property type="match status" value="1"/>
</dbReference>
<comment type="catalytic activity">
    <reaction evidence="14">
        <text>Ca(2+)(in) + ATP + H2O = Ca(2+)(out) + ADP + phosphate + H(+)</text>
        <dbReference type="Rhea" id="RHEA:18105"/>
        <dbReference type="ChEBI" id="CHEBI:15377"/>
        <dbReference type="ChEBI" id="CHEBI:15378"/>
        <dbReference type="ChEBI" id="CHEBI:29108"/>
        <dbReference type="ChEBI" id="CHEBI:30616"/>
        <dbReference type="ChEBI" id="CHEBI:43474"/>
        <dbReference type="ChEBI" id="CHEBI:456216"/>
        <dbReference type="EC" id="7.2.2.10"/>
    </reaction>
</comment>
<dbReference type="Gene3D" id="2.70.150.10">
    <property type="entry name" value="Calcium-transporting ATPase, cytoplasmic transduction domain A"/>
    <property type="match status" value="1"/>
</dbReference>
<evidence type="ECO:0000313" key="18">
    <source>
        <dbReference type="Proteomes" id="UP000029431"/>
    </source>
</evidence>
<dbReference type="SUPFAM" id="SSF81660">
    <property type="entry name" value="Metal cation-transporting ATPase, ATP-binding domain N"/>
    <property type="match status" value="1"/>
</dbReference>
<dbReference type="GO" id="GO:0016887">
    <property type="term" value="F:ATP hydrolysis activity"/>
    <property type="evidence" value="ECO:0007669"/>
    <property type="project" value="InterPro"/>
</dbReference>
<keyword evidence="6 15" id="KW-0812">Transmembrane</keyword>
<evidence type="ECO:0000256" key="6">
    <source>
        <dbReference type="ARBA" id="ARBA00022692"/>
    </source>
</evidence>
<keyword evidence="12" id="KW-0406">Ion transport</keyword>
<dbReference type="SMART" id="SM00831">
    <property type="entry name" value="Cation_ATPase_N"/>
    <property type="match status" value="1"/>
</dbReference>
<dbReference type="NCBIfam" id="TIGR01116">
    <property type="entry name" value="ATPase-IIA1_Ca"/>
    <property type="match status" value="1"/>
</dbReference>
<comment type="subcellular location">
    <subcellularLocation>
        <location evidence="1">Cell membrane</location>
        <topology evidence="1">Multi-pass membrane protein</topology>
    </subcellularLocation>
</comment>
<dbReference type="GO" id="GO:0005886">
    <property type="term" value="C:plasma membrane"/>
    <property type="evidence" value="ECO:0007669"/>
    <property type="project" value="UniProtKB-SubCell"/>
</dbReference>
<dbReference type="EC" id="3.6.3.8" evidence="17"/>
<dbReference type="InterPro" id="IPR050510">
    <property type="entry name" value="Cation_transp_ATPase_P-type"/>
</dbReference>
<dbReference type="InterPro" id="IPR044492">
    <property type="entry name" value="P_typ_ATPase_HD_dom"/>
</dbReference>
<dbReference type="Gene3D" id="1.20.1110.10">
    <property type="entry name" value="Calcium-transporting ATPase, transmembrane domain"/>
    <property type="match status" value="1"/>
</dbReference>
<dbReference type="InterPro" id="IPR023298">
    <property type="entry name" value="ATPase_P-typ_TM_dom_sf"/>
</dbReference>
<dbReference type="FunFam" id="3.40.50.1000:FF:000001">
    <property type="entry name" value="Phospholipid-transporting ATPase IC"/>
    <property type="match status" value="1"/>
</dbReference>
<keyword evidence="8" id="KW-0067">ATP-binding</keyword>
<dbReference type="SUPFAM" id="SSF81653">
    <property type="entry name" value="Calcium ATPase, transduction domain A"/>
    <property type="match status" value="1"/>
</dbReference>
<dbReference type="PRINTS" id="PR00119">
    <property type="entry name" value="CATATPASE"/>
</dbReference>
<evidence type="ECO:0000256" key="13">
    <source>
        <dbReference type="ARBA" id="ARBA00023136"/>
    </source>
</evidence>
<dbReference type="InterPro" id="IPR036412">
    <property type="entry name" value="HAD-like_sf"/>
</dbReference>
<keyword evidence="5" id="KW-0597">Phosphoprotein</keyword>
<name>V9W819_9BACL</name>
<dbReference type="Pfam" id="PF13246">
    <property type="entry name" value="Cation_ATPase"/>
    <property type="match status" value="1"/>
</dbReference>
<keyword evidence="3" id="KW-0813">Transport</keyword>
<evidence type="ECO:0000256" key="1">
    <source>
        <dbReference type="ARBA" id="ARBA00004651"/>
    </source>
</evidence>
<dbReference type="PRINTS" id="PR00120">
    <property type="entry name" value="HATPASE"/>
</dbReference>
<dbReference type="PROSITE" id="PS00154">
    <property type="entry name" value="ATPASE_E1_E2"/>
    <property type="match status" value="1"/>
</dbReference>
<dbReference type="NCBIfam" id="TIGR01494">
    <property type="entry name" value="ATPase_P-type"/>
    <property type="match status" value="3"/>
</dbReference>
<dbReference type="InterPro" id="IPR059000">
    <property type="entry name" value="ATPase_P-type_domA"/>
</dbReference>
<dbReference type="InterPro" id="IPR004014">
    <property type="entry name" value="ATPase_P-typ_cation-transptr_N"/>
</dbReference>
<dbReference type="FunFam" id="1.20.1110.10:FF:000065">
    <property type="entry name" value="Sarcoplasmic/endoplasmic reticulum calcium ATPase 1"/>
    <property type="match status" value="1"/>
</dbReference>
<feature type="domain" description="Cation-transporting P-type ATPase N-terminal" evidence="16">
    <location>
        <begin position="14"/>
        <end position="89"/>
    </location>
</feature>
<feature type="transmembrane region" description="Helical" evidence="15">
    <location>
        <begin position="750"/>
        <end position="769"/>
    </location>
</feature>
<dbReference type="EMBL" id="CP003355">
    <property type="protein sequence ID" value="AHD06074.1"/>
    <property type="molecule type" value="Genomic_DNA"/>
</dbReference>
<dbReference type="InterPro" id="IPR001757">
    <property type="entry name" value="P_typ_ATPase"/>
</dbReference>
<dbReference type="SFLD" id="SFLDF00027">
    <property type="entry name" value="p-type_atpase"/>
    <property type="match status" value="1"/>
</dbReference>
<dbReference type="SFLD" id="SFLDS00003">
    <property type="entry name" value="Haloacid_Dehalogenase"/>
    <property type="match status" value="1"/>
</dbReference>
<dbReference type="KEGG" id="plv:ERIC2_c22810"/>
<dbReference type="Proteomes" id="UP000029431">
    <property type="component" value="Chromosome"/>
</dbReference>
<accession>V9W819</accession>
<gene>
    <name evidence="17" type="primary">yloB</name>
    <name evidence="17" type="ORF">ERIC2_c22810</name>
</gene>
<evidence type="ECO:0000256" key="8">
    <source>
        <dbReference type="ARBA" id="ARBA00022840"/>
    </source>
</evidence>
<feature type="transmembrane region" description="Helical" evidence="15">
    <location>
        <begin position="861"/>
        <end position="880"/>
    </location>
</feature>
<feature type="transmembrane region" description="Helical" evidence="15">
    <location>
        <begin position="790"/>
        <end position="811"/>
    </location>
</feature>
<dbReference type="GO" id="GO:0005524">
    <property type="term" value="F:ATP binding"/>
    <property type="evidence" value="ECO:0007669"/>
    <property type="project" value="UniProtKB-KW"/>
</dbReference>
<dbReference type="SUPFAM" id="SSF81665">
    <property type="entry name" value="Calcium ATPase, transmembrane domain M"/>
    <property type="match status" value="1"/>
</dbReference>
<evidence type="ECO:0000256" key="12">
    <source>
        <dbReference type="ARBA" id="ARBA00023065"/>
    </source>
</evidence>
<keyword evidence="10" id="KW-1278">Translocase</keyword>
<feature type="transmembrane region" description="Helical" evidence="15">
    <location>
        <begin position="93"/>
        <end position="109"/>
    </location>
</feature>
<dbReference type="Gene3D" id="3.40.1110.10">
    <property type="entry name" value="Calcium-transporting ATPase, cytoplasmic domain N"/>
    <property type="match status" value="1"/>
</dbReference>
<evidence type="ECO:0000256" key="15">
    <source>
        <dbReference type="SAM" id="Phobius"/>
    </source>
</evidence>
<feature type="transmembrane region" description="Helical" evidence="15">
    <location>
        <begin position="281"/>
        <end position="309"/>
    </location>
</feature>
<reference evidence="17 18" key="1">
    <citation type="journal article" date="2014" name="PLoS ONE">
        <title>How to Kill the Honey Bee Larva: Genomic Potential and Virulence Mechanisms of Paenibacillus larvae.</title>
        <authorList>
            <person name="Djukic M."/>
            <person name="Brzuszkiewicz E."/>
            <person name="Funfhaus A."/>
            <person name="Voss J."/>
            <person name="Gollnow K."/>
            <person name="Poppinga L."/>
            <person name="Liesegang H."/>
            <person name="Garcia-Gonzalez E."/>
            <person name="Genersch E."/>
            <person name="Daniel R."/>
        </authorList>
    </citation>
    <scope>NUCLEOTIDE SEQUENCE [LARGE SCALE GENOMIC DNA]</scope>
    <source>
        <strain evidence="17 18">DSM 25430</strain>
    </source>
</reference>
<dbReference type="Pfam" id="PF00689">
    <property type="entry name" value="Cation_ATPase_C"/>
    <property type="match status" value="1"/>
</dbReference>
<dbReference type="GO" id="GO:0005388">
    <property type="term" value="F:P-type calcium transporter activity"/>
    <property type="evidence" value="ECO:0007669"/>
    <property type="project" value="UniProtKB-EC"/>
</dbReference>
<dbReference type="HOGENOM" id="CLU_002360_4_1_9"/>
<dbReference type="PANTHER" id="PTHR43294:SF21">
    <property type="entry name" value="CATION TRANSPORTING ATPASE"/>
    <property type="match status" value="1"/>
</dbReference>
<feature type="transmembrane region" description="Helical" evidence="15">
    <location>
        <begin position="257"/>
        <end position="275"/>
    </location>
</feature>
<evidence type="ECO:0000256" key="2">
    <source>
        <dbReference type="ARBA" id="ARBA00005675"/>
    </source>
</evidence>
<dbReference type="Pfam" id="PF00122">
    <property type="entry name" value="E1-E2_ATPase"/>
    <property type="match status" value="1"/>
</dbReference>
<keyword evidence="17" id="KW-0378">Hydrolase</keyword>
<dbReference type="SFLD" id="SFLDG00002">
    <property type="entry name" value="C1.7:_P-type_atpase_like"/>
    <property type="match status" value="1"/>
</dbReference>
<dbReference type="eggNOG" id="COG0474">
    <property type="taxonomic scope" value="Bacteria"/>
</dbReference>
<keyword evidence="9" id="KW-0460">Magnesium</keyword>
<dbReference type="PATRIC" id="fig|697284.3.peg.2188"/>
<proteinExistence type="inferred from homology"/>
<dbReference type="Gene3D" id="3.40.50.1000">
    <property type="entry name" value="HAD superfamily/HAD-like"/>
    <property type="match status" value="1"/>
</dbReference>
<dbReference type="AlphaFoldDB" id="V9W819"/>
<organism evidence="17 18">
    <name type="scientific">Paenibacillus larvae subsp. larvae DSM 25430</name>
    <dbReference type="NCBI Taxonomy" id="697284"/>
    <lineage>
        <taxon>Bacteria</taxon>
        <taxon>Bacillati</taxon>
        <taxon>Bacillota</taxon>
        <taxon>Bacilli</taxon>
        <taxon>Bacillales</taxon>
        <taxon>Paenibacillaceae</taxon>
        <taxon>Paenibacillus</taxon>
    </lineage>
</organism>
<dbReference type="InterPro" id="IPR008250">
    <property type="entry name" value="ATPase_P-typ_transduc_dom_A_sf"/>
</dbReference>
<dbReference type="InterPro" id="IPR006068">
    <property type="entry name" value="ATPase_P-typ_cation-transptr_C"/>
</dbReference>
<dbReference type="InterPro" id="IPR023299">
    <property type="entry name" value="ATPase_P-typ_cyto_dom_N"/>
</dbReference>
<keyword evidence="18" id="KW-1185">Reference proteome</keyword>
<dbReference type="FunFam" id="2.70.150.10:FF:000160">
    <property type="entry name" value="Sarcoplasmic/endoplasmic reticulum calcium ATPase 1"/>
    <property type="match status" value="1"/>
</dbReference>
<feature type="transmembrane region" description="Helical" evidence="15">
    <location>
        <begin position="896"/>
        <end position="916"/>
    </location>
</feature>
<dbReference type="InterPro" id="IPR018303">
    <property type="entry name" value="ATPase_P-typ_P_site"/>
</dbReference>
<evidence type="ECO:0000256" key="4">
    <source>
        <dbReference type="ARBA" id="ARBA00022475"/>
    </source>
</evidence>
<keyword evidence="4" id="KW-1003">Cell membrane</keyword>
<feature type="transmembrane region" description="Helical" evidence="15">
    <location>
        <begin position="823"/>
        <end position="840"/>
    </location>
</feature>
<evidence type="ECO:0000259" key="16">
    <source>
        <dbReference type="SMART" id="SM00831"/>
    </source>
</evidence>
<evidence type="ECO:0000256" key="3">
    <source>
        <dbReference type="ARBA" id="ARBA00022448"/>
    </source>
</evidence>
<keyword evidence="11 15" id="KW-1133">Transmembrane helix</keyword>
<evidence type="ECO:0000256" key="11">
    <source>
        <dbReference type="ARBA" id="ARBA00022989"/>
    </source>
</evidence>
<evidence type="ECO:0000256" key="5">
    <source>
        <dbReference type="ARBA" id="ARBA00022553"/>
    </source>
</evidence>
<dbReference type="Pfam" id="PF00690">
    <property type="entry name" value="Cation_ATPase_N"/>
    <property type="match status" value="1"/>
</dbReference>
<feature type="transmembrane region" description="Helical" evidence="15">
    <location>
        <begin position="717"/>
        <end position="738"/>
    </location>
</feature>
<keyword evidence="13 15" id="KW-0472">Membrane</keyword>
<evidence type="ECO:0000256" key="7">
    <source>
        <dbReference type="ARBA" id="ARBA00022741"/>
    </source>
</evidence>
<dbReference type="InterPro" id="IPR023214">
    <property type="entry name" value="HAD_sf"/>
</dbReference>
<dbReference type="CDD" id="cd02089">
    <property type="entry name" value="P-type_ATPase_Ca_prok"/>
    <property type="match status" value="1"/>
</dbReference>
<evidence type="ECO:0000256" key="14">
    <source>
        <dbReference type="ARBA" id="ARBA00048694"/>
    </source>
</evidence>
<evidence type="ECO:0000256" key="9">
    <source>
        <dbReference type="ARBA" id="ARBA00022842"/>
    </source>
</evidence>
<evidence type="ECO:0000256" key="10">
    <source>
        <dbReference type="ARBA" id="ARBA00022967"/>
    </source>
</evidence>
<dbReference type="FunFam" id="3.40.50.1000:FF:000028">
    <property type="entry name" value="Calcium-transporting P-type ATPase, putative"/>
    <property type="match status" value="1"/>
</dbReference>
<evidence type="ECO:0000313" key="17">
    <source>
        <dbReference type="EMBL" id="AHD06074.1"/>
    </source>
</evidence>
<keyword evidence="7" id="KW-0547">Nucleotide-binding</keyword>
<dbReference type="InterPro" id="IPR005782">
    <property type="entry name" value="P-type_ATPase_IIA"/>
</dbReference>
<protein>
    <submittedName>
        <fullName evidence="17">Calcium-transporting ATPase YloB</fullName>
        <ecNumber evidence="17">3.6.3.8</ecNumber>
    </submittedName>
</protein>